<feature type="domain" description="TonB C-terminal" evidence="11">
    <location>
        <begin position="253"/>
        <end position="344"/>
    </location>
</feature>
<feature type="chain" id="PRO_5011751375" evidence="10">
    <location>
        <begin position="25"/>
        <end position="344"/>
    </location>
</feature>
<dbReference type="InterPro" id="IPR051045">
    <property type="entry name" value="TonB-dependent_transducer"/>
</dbReference>
<dbReference type="InterPro" id="IPR006260">
    <property type="entry name" value="TonB/TolA_C"/>
</dbReference>
<proteinExistence type="inferred from homology"/>
<keyword evidence="8" id="KW-1133">Transmembrane helix</keyword>
<evidence type="ECO:0000256" key="7">
    <source>
        <dbReference type="ARBA" id="ARBA00022927"/>
    </source>
</evidence>
<dbReference type="OrthoDB" id="121116at2"/>
<feature type="signal peptide" evidence="10">
    <location>
        <begin position="1"/>
        <end position="24"/>
    </location>
</feature>
<evidence type="ECO:0000256" key="2">
    <source>
        <dbReference type="ARBA" id="ARBA00006555"/>
    </source>
</evidence>
<dbReference type="SUPFAM" id="SSF74653">
    <property type="entry name" value="TolA/TonB C-terminal domain"/>
    <property type="match status" value="1"/>
</dbReference>
<dbReference type="GO" id="GO:0055085">
    <property type="term" value="P:transmembrane transport"/>
    <property type="evidence" value="ECO:0007669"/>
    <property type="project" value="InterPro"/>
</dbReference>
<dbReference type="PANTHER" id="PTHR33446">
    <property type="entry name" value="PROTEIN TONB-RELATED"/>
    <property type="match status" value="1"/>
</dbReference>
<evidence type="ECO:0000313" key="13">
    <source>
        <dbReference type="Proteomes" id="UP000199024"/>
    </source>
</evidence>
<sequence length="344" mass="38402">MIYKVEMRIIPAVAIFLLIPAALSQTPKDPVEKIRQAVKLNTLDTPGMQPWHLRFDFQTHDFASEKGAKGTLEEWWTPDGYRLVISSDRYNATEVRNTEGLFRTPQTNPVPYAIGVLQSNIVHPFFGLDLDHAKFDVHREDFAKITFECYSLLGELKGGPSFDRRYLFPKYCFLPSEDGLRLTVQQRGQTLPRSTIGVFRDHRVAVDLGFVLPYEVNAQAHVTALNGIPVAEAKLQDVTGLVKSDPAPAIMNDGLLRSRLLYRPDPEYPMAAKTAHIGGTVIVLATIGKDGLVKKVDLVNSRNESLTVASINAVKGWKFKPILVDGEAVEVHFLIQVNFTFGSE</sequence>
<keyword evidence="9" id="KW-0472">Membrane</keyword>
<accession>A0A1I6N1B0</accession>
<dbReference type="NCBIfam" id="TIGR01352">
    <property type="entry name" value="tonB_Cterm"/>
    <property type="match status" value="1"/>
</dbReference>
<evidence type="ECO:0000259" key="11">
    <source>
        <dbReference type="PROSITE" id="PS52015"/>
    </source>
</evidence>
<evidence type="ECO:0000256" key="9">
    <source>
        <dbReference type="ARBA" id="ARBA00023136"/>
    </source>
</evidence>
<evidence type="ECO:0000256" key="4">
    <source>
        <dbReference type="ARBA" id="ARBA00022475"/>
    </source>
</evidence>
<evidence type="ECO:0000256" key="8">
    <source>
        <dbReference type="ARBA" id="ARBA00022989"/>
    </source>
</evidence>
<evidence type="ECO:0000256" key="6">
    <source>
        <dbReference type="ARBA" id="ARBA00022692"/>
    </source>
</evidence>
<evidence type="ECO:0000256" key="10">
    <source>
        <dbReference type="SAM" id="SignalP"/>
    </source>
</evidence>
<keyword evidence="4" id="KW-1003">Cell membrane</keyword>
<dbReference type="Pfam" id="PF03544">
    <property type="entry name" value="TonB_C"/>
    <property type="match status" value="1"/>
</dbReference>
<dbReference type="GO" id="GO:0005886">
    <property type="term" value="C:plasma membrane"/>
    <property type="evidence" value="ECO:0007669"/>
    <property type="project" value="UniProtKB-SubCell"/>
</dbReference>
<dbReference type="GO" id="GO:0015031">
    <property type="term" value="P:protein transport"/>
    <property type="evidence" value="ECO:0007669"/>
    <property type="project" value="UniProtKB-KW"/>
</dbReference>
<dbReference type="STRING" id="474950.SAMN05421771_4312"/>
<evidence type="ECO:0000313" key="12">
    <source>
        <dbReference type="EMBL" id="SFS21739.1"/>
    </source>
</evidence>
<gene>
    <name evidence="12" type="ORF">SAMN05421771_4312</name>
</gene>
<dbReference type="Gene3D" id="3.30.1150.10">
    <property type="match status" value="1"/>
</dbReference>
<name>A0A1I6N1B0_9BACT</name>
<keyword evidence="13" id="KW-1185">Reference proteome</keyword>
<dbReference type="AlphaFoldDB" id="A0A1I6N1B0"/>
<keyword evidence="6" id="KW-0812">Transmembrane</keyword>
<evidence type="ECO:0000256" key="3">
    <source>
        <dbReference type="ARBA" id="ARBA00022448"/>
    </source>
</evidence>
<comment type="subcellular location">
    <subcellularLocation>
        <location evidence="1">Cell inner membrane</location>
        <topology evidence="1">Single-pass membrane protein</topology>
        <orientation evidence="1">Periplasmic side</orientation>
    </subcellularLocation>
</comment>
<organism evidence="12 13">
    <name type="scientific">Granulicella pectinivorans</name>
    <dbReference type="NCBI Taxonomy" id="474950"/>
    <lineage>
        <taxon>Bacteria</taxon>
        <taxon>Pseudomonadati</taxon>
        <taxon>Acidobacteriota</taxon>
        <taxon>Terriglobia</taxon>
        <taxon>Terriglobales</taxon>
        <taxon>Acidobacteriaceae</taxon>
        <taxon>Granulicella</taxon>
    </lineage>
</organism>
<evidence type="ECO:0000256" key="5">
    <source>
        <dbReference type="ARBA" id="ARBA00022519"/>
    </source>
</evidence>
<dbReference type="PROSITE" id="PS52015">
    <property type="entry name" value="TONB_CTD"/>
    <property type="match status" value="1"/>
</dbReference>
<comment type="similarity">
    <text evidence="2">Belongs to the TonB family.</text>
</comment>
<keyword evidence="5" id="KW-0997">Cell inner membrane</keyword>
<reference evidence="12 13" key="1">
    <citation type="submission" date="2016-10" db="EMBL/GenBank/DDBJ databases">
        <authorList>
            <person name="de Groot N.N."/>
        </authorList>
    </citation>
    <scope>NUCLEOTIDE SEQUENCE [LARGE SCALE GENOMIC DNA]</scope>
    <source>
        <strain evidence="12 13">DSM 21001</strain>
    </source>
</reference>
<protein>
    <submittedName>
        <fullName evidence="12">TonB family C-terminal domain-containing protein</fullName>
    </submittedName>
</protein>
<dbReference type="InterPro" id="IPR037682">
    <property type="entry name" value="TonB_C"/>
</dbReference>
<keyword evidence="3" id="KW-0813">Transport</keyword>
<dbReference type="EMBL" id="FOZL01000002">
    <property type="protein sequence ID" value="SFS21739.1"/>
    <property type="molecule type" value="Genomic_DNA"/>
</dbReference>
<keyword evidence="7" id="KW-0653">Protein transport</keyword>
<evidence type="ECO:0000256" key="1">
    <source>
        <dbReference type="ARBA" id="ARBA00004383"/>
    </source>
</evidence>
<dbReference type="Proteomes" id="UP000199024">
    <property type="component" value="Unassembled WGS sequence"/>
</dbReference>
<keyword evidence="10" id="KW-0732">Signal</keyword>